<dbReference type="InterPro" id="IPR008271">
    <property type="entry name" value="Ser/Thr_kinase_AS"/>
</dbReference>
<proteinExistence type="predicted"/>
<evidence type="ECO:0000256" key="3">
    <source>
        <dbReference type="ARBA" id="ARBA00022741"/>
    </source>
</evidence>
<dbReference type="EMBL" id="FNID01000037">
    <property type="protein sequence ID" value="SDN87795.1"/>
    <property type="molecule type" value="Genomic_DNA"/>
</dbReference>
<dbReference type="InterPro" id="IPR000719">
    <property type="entry name" value="Prot_kinase_dom"/>
</dbReference>
<protein>
    <recommendedName>
        <fullName evidence="1">non-specific serine/threonine protein kinase</fullName>
        <ecNumber evidence="1">2.7.11.1</ecNumber>
    </recommendedName>
</protein>
<keyword evidence="3" id="KW-0547">Nucleotide-binding</keyword>
<dbReference type="InterPro" id="IPR032675">
    <property type="entry name" value="LRR_dom_sf"/>
</dbReference>
<dbReference type="SUPFAM" id="SSF52058">
    <property type="entry name" value="L domain-like"/>
    <property type="match status" value="1"/>
</dbReference>
<keyword evidence="8" id="KW-0723">Serine/threonine-protein kinase</keyword>
<organism evidence="8 9">
    <name type="scientific">Acetanaerobacterium elongatum</name>
    <dbReference type="NCBI Taxonomy" id="258515"/>
    <lineage>
        <taxon>Bacteria</taxon>
        <taxon>Bacillati</taxon>
        <taxon>Bacillota</taxon>
        <taxon>Clostridia</taxon>
        <taxon>Eubacteriales</taxon>
        <taxon>Oscillospiraceae</taxon>
        <taxon>Acetanaerobacterium</taxon>
    </lineage>
</organism>
<feature type="transmembrane region" description="Helical" evidence="6">
    <location>
        <begin position="271"/>
        <end position="289"/>
    </location>
</feature>
<gene>
    <name evidence="8" type="ORF">SAMN05192585_1377</name>
</gene>
<evidence type="ECO:0000313" key="9">
    <source>
        <dbReference type="Proteomes" id="UP000199182"/>
    </source>
</evidence>
<evidence type="ECO:0000313" key="8">
    <source>
        <dbReference type="EMBL" id="SDN87795.1"/>
    </source>
</evidence>
<evidence type="ECO:0000256" key="5">
    <source>
        <dbReference type="ARBA" id="ARBA00022840"/>
    </source>
</evidence>
<dbReference type="InterPro" id="IPR011009">
    <property type="entry name" value="Kinase-like_dom_sf"/>
</dbReference>
<dbReference type="PROSITE" id="PS00108">
    <property type="entry name" value="PROTEIN_KINASE_ST"/>
    <property type="match status" value="1"/>
</dbReference>
<evidence type="ECO:0000256" key="4">
    <source>
        <dbReference type="ARBA" id="ARBA00022777"/>
    </source>
</evidence>
<dbReference type="AlphaFoldDB" id="A0A1H0EZN0"/>
<evidence type="ECO:0000256" key="1">
    <source>
        <dbReference type="ARBA" id="ARBA00012513"/>
    </source>
</evidence>
<name>A0A1H0EZN0_9FIRM</name>
<dbReference type="GO" id="GO:0005524">
    <property type="term" value="F:ATP binding"/>
    <property type="evidence" value="ECO:0007669"/>
    <property type="project" value="UniProtKB-KW"/>
</dbReference>
<evidence type="ECO:0000256" key="6">
    <source>
        <dbReference type="SAM" id="Phobius"/>
    </source>
</evidence>
<dbReference type="STRING" id="258515.SAMN05192585_1377"/>
<dbReference type="InterPro" id="IPR050660">
    <property type="entry name" value="NEK_Ser/Thr_kinase"/>
</dbReference>
<feature type="domain" description="Protein kinase" evidence="7">
    <location>
        <begin position="26"/>
        <end position="258"/>
    </location>
</feature>
<dbReference type="PANTHER" id="PTHR43671:SF13">
    <property type="entry name" value="SERINE_THREONINE-PROTEIN KINASE NEK2"/>
    <property type="match status" value="1"/>
</dbReference>
<sequence>MVDAFVQEFLRSFDDSHYPDDFLATYEAIECFAHNEAGETLLVKDRQSGHYYVAKCYTDKALLSHTTENELLKNLHHPGLPAFIGEYHNDEMLCVVREYLEGITLDQYAVENRLSEERILSIAKQLCDILTYLHSQKPPVIHRDIKPQNLIIDTHGTLRLIDFGISRVFDEAAREDTIFFGTKNFAPPEQYGFSQTDSRADIFSTGILLCWLLTGESDTKTALSKITNARLRRIIKKCTCFSPEKRYSSAVKLKYALINVDGHRLKMALRWGYSCLACILFLCIGFYLGRYTEFSPAVSVSSGVTFREPLIEQAVRLMLQKQNDEPITENNLTNVTELYIFGDQVVRNCDEYIAVGSHMAKSDGMVKKGNLTTLEDLKKLKNLKILNIALENISDLTPLSNIHTLEQIDLKHNPVEDVSPLASMNSLRELYLFETRVSDLSALSGCPMLKNIDVGKTYVTSFSAFKGINNLKNLSLKQAPIKNLIGIEKFSQLEQISLSNVADGNLSSLMKLPQLRDVDLDEDLRPAAQKDLQEAKFSITYS</sequence>
<dbReference type="GO" id="GO:0004674">
    <property type="term" value="F:protein serine/threonine kinase activity"/>
    <property type="evidence" value="ECO:0007669"/>
    <property type="project" value="UniProtKB-KW"/>
</dbReference>
<keyword evidence="4 8" id="KW-0418">Kinase</keyword>
<dbReference type="Pfam" id="PF00069">
    <property type="entry name" value="Pkinase"/>
    <property type="match status" value="1"/>
</dbReference>
<dbReference type="Gene3D" id="3.80.10.10">
    <property type="entry name" value="Ribonuclease Inhibitor"/>
    <property type="match status" value="1"/>
</dbReference>
<dbReference type="PANTHER" id="PTHR43671">
    <property type="entry name" value="SERINE/THREONINE-PROTEIN KINASE NEK"/>
    <property type="match status" value="1"/>
</dbReference>
<dbReference type="PROSITE" id="PS50011">
    <property type="entry name" value="PROTEIN_KINASE_DOM"/>
    <property type="match status" value="1"/>
</dbReference>
<keyword evidence="2" id="KW-0808">Transferase</keyword>
<dbReference type="CDD" id="cd14014">
    <property type="entry name" value="STKc_PknB_like"/>
    <property type="match status" value="1"/>
</dbReference>
<reference evidence="8 9" key="1">
    <citation type="submission" date="2016-10" db="EMBL/GenBank/DDBJ databases">
        <authorList>
            <person name="de Groot N.N."/>
        </authorList>
    </citation>
    <scope>NUCLEOTIDE SEQUENCE [LARGE SCALE GENOMIC DNA]</scope>
    <source>
        <strain evidence="8 9">CGMCC 1.5012</strain>
    </source>
</reference>
<dbReference type="OrthoDB" id="9788659at2"/>
<evidence type="ECO:0000259" key="7">
    <source>
        <dbReference type="PROSITE" id="PS50011"/>
    </source>
</evidence>
<keyword evidence="6" id="KW-0472">Membrane</keyword>
<accession>A0A1H0EZN0</accession>
<evidence type="ECO:0000256" key="2">
    <source>
        <dbReference type="ARBA" id="ARBA00022679"/>
    </source>
</evidence>
<dbReference type="Gene3D" id="1.10.510.10">
    <property type="entry name" value="Transferase(Phosphotransferase) domain 1"/>
    <property type="match status" value="1"/>
</dbReference>
<dbReference type="Proteomes" id="UP000199182">
    <property type="component" value="Unassembled WGS sequence"/>
</dbReference>
<keyword evidence="6" id="KW-0812">Transmembrane</keyword>
<keyword evidence="5" id="KW-0067">ATP-binding</keyword>
<keyword evidence="6" id="KW-1133">Transmembrane helix</keyword>
<dbReference type="RefSeq" id="WP_092642574.1">
    <property type="nucleotide sequence ID" value="NZ_FNID01000037.1"/>
</dbReference>
<dbReference type="SMART" id="SM00220">
    <property type="entry name" value="S_TKc"/>
    <property type="match status" value="1"/>
</dbReference>
<dbReference type="EC" id="2.7.11.1" evidence="1"/>
<keyword evidence="9" id="KW-1185">Reference proteome</keyword>
<dbReference type="SUPFAM" id="SSF56112">
    <property type="entry name" value="Protein kinase-like (PK-like)"/>
    <property type="match status" value="1"/>
</dbReference>